<dbReference type="Proteomes" id="UP000265930">
    <property type="component" value="Unassembled WGS sequence"/>
</dbReference>
<gene>
    <name evidence="2" type="ORF">D2A34_14315</name>
</gene>
<evidence type="ECO:0000313" key="3">
    <source>
        <dbReference type="Proteomes" id="UP000265930"/>
    </source>
</evidence>
<organism evidence="2 3">
    <name type="scientific">Clostridium chromiireducens</name>
    <dbReference type="NCBI Taxonomy" id="225345"/>
    <lineage>
        <taxon>Bacteria</taxon>
        <taxon>Bacillati</taxon>
        <taxon>Bacillota</taxon>
        <taxon>Clostridia</taxon>
        <taxon>Eubacteriales</taxon>
        <taxon>Clostridiaceae</taxon>
        <taxon>Clostridium</taxon>
    </lineage>
</organism>
<dbReference type="InterPro" id="IPR046453">
    <property type="entry name" value="GpA_ATPase"/>
</dbReference>
<evidence type="ECO:0000259" key="1">
    <source>
        <dbReference type="Pfam" id="PF05876"/>
    </source>
</evidence>
<feature type="domain" description="Phage terminase large subunit GpA ATPase" evidence="1">
    <location>
        <begin position="59"/>
        <end position="272"/>
    </location>
</feature>
<dbReference type="Gene3D" id="3.40.50.300">
    <property type="entry name" value="P-loop containing nucleotide triphosphate hydrolases"/>
    <property type="match status" value="1"/>
</dbReference>
<sequence>MEVDTLGLVGELVENDGSSIYKVPEDPLKFLNDNWSVKGKIDRMQYSLDGHWYQEGILKDTANEIVVMKSGQMGISEIMLGLATHFAITKGNVVYLFPTSTHIGEFVQGRFNPVIDYSDFLDSIVGKGEISSDMRKGRKKDAADKVSIKKIGNHFMYLRGSQNARQLKSVDGDLIVLDEYDEMVQDNIPLAKSRIDHSPYKWIRSLSTPTYPEYGIHSAFLAGDQRYYFIKCEHCGEWQALTWEDNINPDISIEHRLCRKCRKPIDHTQRGEWVPTFRDRDVHSYHISQLYSSAISVKFLIDFQKNPKNEEEFYKSKLGLPYTPKGGSLNRDEVFACMGDYSTLYSPDEGGCTMGVDIGRKINYQISRFFGNKKKVLRADTVDEFGELDTLMKKYDISVAVVDANPEYKSARDFALRFKGRVYLAYYPNMKDSDYYVIGEGKHSELTVNINRTLSLDYTFDRFRSREIILPRDIRDDGRDGYIEQVMAPCKVKQFDKKGNQFYTYLEGAKADHFAHAANYDEVASAILGSKEYKKYYFDENFKGGKVMSKLKEIFDRF</sequence>
<comment type="caution">
    <text evidence="2">The sequence shown here is derived from an EMBL/GenBank/DDBJ whole genome shotgun (WGS) entry which is preliminary data.</text>
</comment>
<dbReference type="InterPro" id="IPR027417">
    <property type="entry name" value="P-loop_NTPase"/>
</dbReference>
<proteinExistence type="predicted"/>
<dbReference type="GO" id="GO:0016887">
    <property type="term" value="F:ATP hydrolysis activity"/>
    <property type="evidence" value="ECO:0007669"/>
    <property type="project" value="InterPro"/>
</dbReference>
<name>A0A399INZ9_9CLOT</name>
<evidence type="ECO:0000313" key="2">
    <source>
        <dbReference type="EMBL" id="RII34317.1"/>
    </source>
</evidence>
<protein>
    <recommendedName>
        <fullName evidence="1">Phage terminase large subunit GpA ATPase domain-containing protein</fullName>
    </recommendedName>
</protein>
<reference evidence="2 3" key="1">
    <citation type="submission" date="2018-08" db="EMBL/GenBank/DDBJ databases">
        <title>Genome of Clostridium chromiireducens C1, DSM12136.</title>
        <authorList>
            <person name="Xing M."/>
            <person name="Wei Y."/>
            <person name="Ang E.L."/>
            <person name="Zhao H."/>
            <person name="Zhang Y."/>
        </authorList>
    </citation>
    <scope>NUCLEOTIDE SEQUENCE [LARGE SCALE GENOMIC DNA]</scope>
    <source>
        <strain evidence="2 3">C1</strain>
    </source>
</reference>
<dbReference type="Pfam" id="PF05876">
    <property type="entry name" value="GpA_ATPase"/>
    <property type="match status" value="1"/>
</dbReference>
<dbReference type="EMBL" id="QXDJ01000003">
    <property type="protein sequence ID" value="RII34317.1"/>
    <property type="molecule type" value="Genomic_DNA"/>
</dbReference>
<dbReference type="AlphaFoldDB" id="A0A399INZ9"/>
<accession>A0A399INZ9</accession>